<proteinExistence type="predicted"/>
<reference evidence="1 2" key="1">
    <citation type="journal article" date="2024" name="Commun. Biol.">
        <title>Comparative genomic analysis of thermophilic fungi reveals convergent evolutionary adaptations and gene losses.</title>
        <authorList>
            <person name="Steindorff A.S."/>
            <person name="Aguilar-Pontes M.V."/>
            <person name="Robinson A.J."/>
            <person name="Andreopoulos B."/>
            <person name="LaButti K."/>
            <person name="Kuo A."/>
            <person name="Mondo S."/>
            <person name="Riley R."/>
            <person name="Otillar R."/>
            <person name="Haridas S."/>
            <person name="Lipzen A."/>
            <person name="Grimwood J."/>
            <person name="Schmutz J."/>
            <person name="Clum A."/>
            <person name="Reid I.D."/>
            <person name="Moisan M.C."/>
            <person name="Butler G."/>
            <person name="Nguyen T.T.M."/>
            <person name="Dewar K."/>
            <person name="Conant G."/>
            <person name="Drula E."/>
            <person name="Henrissat B."/>
            <person name="Hansel C."/>
            <person name="Singer S."/>
            <person name="Hutchinson M.I."/>
            <person name="de Vries R.P."/>
            <person name="Natvig D.O."/>
            <person name="Powell A.J."/>
            <person name="Tsang A."/>
            <person name="Grigoriev I.V."/>
        </authorList>
    </citation>
    <scope>NUCLEOTIDE SEQUENCE [LARGE SCALE GENOMIC DNA]</scope>
    <source>
        <strain evidence="1 2">CBS 494.80</strain>
    </source>
</reference>
<protein>
    <submittedName>
        <fullName evidence="1">Uncharacterized protein</fullName>
    </submittedName>
</protein>
<keyword evidence="2" id="KW-1185">Reference proteome</keyword>
<feature type="non-terminal residue" evidence="1">
    <location>
        <position position="117"/>
    </location>
</feature>
<dbReference type="EMBL" id="JAZHXI010000010">
    <property type="protein sequence ID" value="KAL2067009.1"/>
    <property type="molecule type" value="Genomic_DNA"/>
</dbReference>
<evidence type="ECO:0000313" key="1">
    <source>
        <dbReference type="EMBL" id="KAL2067009.1"/>
    </source>
</evidence>
<dbReference type="Proteomes" id="UP001595075">
    <property type="component" value="Unassembled WGS sequence"/>
</dbReference>
<evidence type="ECO:0000313" key="2">
    <source>
        <dbReference type="Proteomes" id="UP001595075"/>
    </source>
</evidence>
<organism evidence="1 2">
    <name type="scientific">Oculimacula yallundae</name>
    <dbReference type="NCBI Taxonomy" id="86028"/>
    <lineage>
        <taxon>Eukaryota</taxon>
        <taxon>Fungi</taxon>
        <taxon>Dikarya</taxon>
        <taxon>Ascomycota</taxon>
        <taxon>Pezizomycotina</taxon>
        <taxon>Leotiomycetes</taxon>
        <taxon>Helotiales</taxon>
        <taxon>Ploettnerulaceae</taxon>
        <taxon>Oculimacula</taxon>
    </lineage>
</organism>
<accession>A0ABR4CCT1</accession>
<comment type="caution">
    <text evidence="1">The sequence shown here is derived from an EMBL/GenBank/DDBJ whole genome shotgun (WGS) entry which is preliminary data.</text>
</comment>
<gene>
    <name evidence="1" type="ORF">VTL71DRAFT_1433</name>
</gene>
<name>A0ABR4CCT1_9HELO</name>
<sequence length="117" mass="13070">MPLRIRFTALFWRGHMSGVSSKIAASYIAMDPTSKSRPPPAVPLVFASISEELNDWRVFSKRSQHDTTVHNEIENPPLNLRIVLICKQGHLYVSHKPPITSSLPSSGSKIIKDGLYC</sequence>